<evidence type="ECO:0000256" key="5">
    <source>
        <dbReference type="ARBA" id="ARBA00023242"/>
    </source>
</evidence>
<dbReference type="GO" id="GO:0140664">
    <property type="term" value="F:ATP-dependent DNA damage sensor activity"/>
    <property type="evidence" value="ECO:0007669"/>
    <property type="project" value="InterPro"/>
</dbReference>
<evidence type="ECO:0000256" key="3">
    <source>
        <dbReference type="ARBA" id="ARBA00022741"/>
    </source>
</evidence>
<dbReference type="GO" id="GO:0000730">
    <property type="term" value="P:DNA recombinase assembly"/>
    <property type="evidence" value="ECO:0007669"/>
    <property type="project" value="TreeGrafter"/>
</dbReference>
<dbReference type="InterPro" id="IPR011941">
    <property type="entry name" value="DNA_recomb/repair_Rad51"/>
</dbReference>
<dbReference type="SUPFAM" id="SSF52540">
    <property type="entry name" value="P-loop containing nucleoside triphosphate hydrolases"/>
    <property type="match status" value="1"/>
</dbReference>
<dbReference type="GO" id="GO:0006312">
    <property type="term" value="P:mitotic recombination"/>
    <property type="evidence" value="ECO:0007669"/>
    <property type="project" value="UniProtKB-ARBA"/>
</dbReference>
<dbReference type="PROSITE" id="PS50162">
    <property type="entry name" value="RECA_2"/>
    <property type="match status" value="1"/>
</dbReference>
<dbReference type="Gene3D" id="1.10.150.20">
    <property type="entry name" value="5' to 3' exonuclease, C-terminal subdomain"/>
    <property type="match status" value="1"/>
</dbReference>
<dbReference type="PANTHER" id="PTHR22942">
    <property type="entry name" value="RECA/RAD51/RADA DNA STRAND-PAIRING FAMILY MEMBER"/>
    <property type="match status" value="1"/>
</dbReference>
<dbReference type="InterPro" id="IPR003593">
    <property type="entry name" value="AAA+_ATPase"/>
</dbReference>
<keyword evidence="4 6" id="KW-0067">ATP-binding</keyword>
<evidence type="ECO:0000259" key="9">
    <source>
        <dbReference type="PROSITE" id="PS50163"/>
    </source>
</evidence>
<dbReference type="EMBL" id="JAGSXJ010000015">
    <property type="protein sequence ID" value="KAH6685258.1"/>
    <property type="molecule type" value="Genomic_DNA"/>
</dbReference>
<evidence type="ECO:0000256" key="7">
    <source>
        <dbReference type="SAM" id="MobiDB-lite"/>
    </source>
</evidence>
<dbReference type="GO" id="GO:0000794">
    <property type="term" value="C:condensed nuclear chromosome"/>
    <property type="evidence" value="ECO:0007669"/>
    <property type="project" value="TreeGrafter"/>
</dbReference>
<dbReference type="InterPro" id="IPR010995">
    <property type="entry name" value="DNA_repair_Rad51/TF_NusA_a-hlx"/>
</dbReference>
<gene>
    <name evidence="10" type="ORF">F5X68DRAFT_222844</name>
</gene>
<evidence type="ECO:0000256" key="4">
    <source>
        <dbReference type="ARBA" id="ARBA00022840"/>
    </source>
</evidence>
<dbReference type="Pfam" id="PF23300">
    <property type="entry name" value="HEAT_Nup120"/>
    <property type="match status" value="1"/>
</dbReference>
<feature type="domain" description="RecA family profile 2" evidence="9">
    <location>
        <begin position="273"/>
        <end position="325"/>
    </location>
</feature>
<dbReference type="InterPro" id="IPR059141">
    <property type="entry name" value="Beta-prop_Nup120_160"/>
</dbReference>
<dbReference type="GO" id="GO:0070192">
    <property type="term" value="P:chromosome organization involved in meiotic cell cycle"/>
    <property type="evidence" value="ECO:0007669"/>
    <property type="project" value="TreeGrafter"/>
</dbReference>
<dbReference type="GO" id="GO:1990426">
    <property type="term" value="P:mitotic recombination-dependent replication fork processing"/>
    <property type="evidence" value="ECO:0007669"/>
    <property type="project" value="InterPro"/>
</dbReference>
<dbReference type="InterPro" id="IPR020587">
    <property type="entry name" value="RecA_monomer-monomer_interface"/>
</dbReference>
<protein>
    <submittedName>
        <fullName evidence="10">DNA repair protein RAD51</fullName>
    </submittedName>
</protein>
<evidence type="ECO:0000256" key="6">
    <source>
        <dbReference type="RuleBase" id="RU003422"/>
    </source>
</evidence>
<dbReference type="PANTHER" id="PTHR22942:SF39">
    <property type="entry name" value="DNA REPAIR PROTEIN RAD51 HOMOLOG 1"/>
    <property type="match status" value="1"/>
</dbReference>
<dbReference type="NCBIfam" id="NF003301">
    <property type="entry name" value="PRK04301.1"/>
    <property type="match status" value="1"/>
</dbReference>
<dbReference type="FunFam" id="3.40.50.300:FF:000092">
    <property type="entry name" value="DNA repair protein Rad51 homolog"/>
    <property type="match status" value="1"/>
</dbReference>
<dbReference type="Gene3D" id="3.40.50.300">
    <property type="entry name" value="P-loop containing nucleotide triphosphate hydrolases"/>
    <property type="match status" value="1"/>
</dbReference>
<dbReference type="InterPro" id="IPR020588">
    <property type="entry name" value="RecA_ATP-bd"/>
</dbReference>
<dbReference type="Pfam" id="PF11715">
    <property type="entry name" value="Beta-prop_Nup120_160"/>
    <property type="match status" value="1"/>
</dbReference>
<dbReference type="GO" id="GO:0007131">
    <property type="term" value="P:reciprocal meiotic recombination"/>
    <property type="evidence" value="ECO:0007669"/>
    <property type="project" value="TreeGrafter"/>
</dbReference>
<comment type="subcellular location">
    <subcellularLocation>
        <location evidence="1">Nucleus</location>
    </subcellularLocation>
</comment>
<dbReference type="InterPro" id="IPR056548">
    <property type="entry name" value="HEAT_Nup120"/>
</dbReference>
<name>A0A9P8V9C3_9PEZI</name>
<accession>A0A9P8V9C3</accession>
<dbReference type="Pfam" id="PF21486">
    <property type="entry name" value="NUP120_helical"/>
    <property type="match status" value="1"/>
</dbReference>
<keyword evidence="3 6" id="KW-0547">Nucleotide-binding</keyword>
<comment type="similarity">
    <text evidence="2">Belongs to the RecA family. RAD51 subfamily.</text>
</comment>
<sequence length="1481" mass="165127">MTQVEEFDENQNADDSGMTGPGAPTPLTALEGVAGLTKRDIQLVMDGGYMTVESVAYTPRRILEQLKGISEQKAQKILTEASKLVPMGFTTATEMHQRRSELISITTGSKQLDTLLAGGVETGSVTELFGEFRTGKSQICHTLAVTCQLPFDMGGGEGKCLYIDTEGTFRPVRLLAVANRFGLSGEEVLDNVAYARAYNSDHQLQLLQQASAMMCETRFSLLIVDNFLGRGELSSRQTHLAKFMRTLQRLADEFGIAVVITNQVVAQVDGGPSAMFNPDPKKPIGGNIIAHASTTRISLKKGRGETRIAKIYDSPCLPESDCLMDSRNTQFLYKETRLNLEPSSPSSNINIKVPSPTGSRSAQRRLQNGDAPTGEDENVFKLKNLSTASSVYHRKWHDSPRSFLWRLLEDNTVLSIRAIDVAKQDKGLDAPLILNFRFAVPIQPACISFADPKEHDALSMFVLDETDCLYSFTLRPDYFRKRAAIESGPGDACKVYHPSVFGFKHPHRMVAASADRVVVALHDGGLVRLDRNRANDASANPWKETIYNSQSWTQGLRSLMPFQGKSSIMHGKINMDPSAATSIAISDLGIDGASFLIWNLHTGQILFTGDILNSERNPQEVGKWILVGDKVGERTCATYSPLGAGEFKFWTIKAHDPETIYVEDRFPDIPLVPASPSLSDVWTLTDFVLSSLADGRIQLWALWKNNMTYRVQELDLDRDHMDQCWESEWASVSIDSAVEPAQTSSTADSTDVTEKWLALILAPGRFTKTTLETALSIYERGLGAEKDGSTRAQKGLAESICSIIASTASLDRKSTGEIDYEQFRASSEIQWRRFHRLLLEMDKQRGEAVSLVLDPSTGLTWVVCADALSAIRECSALERLYHNLSRPEEEYETAATLISTGLGFLDAFSDQMMQVCAAALRPELFEETSRTDYERLQHMWDATGFWRGISEEDCKEVTDNLGAKFSLVTTQLYNQVFDLLSLSIDARHRSVRHPLTDFGRRLVVKAVQDTVELQRRICMSQLMMLVHMEFDWEQEEDMLSRRVDVGLVFRQCLDSLRRLELLRWLANTEIAVPLHTRTERSGSFSGGSPAISKKRDEDLQVVTALEGNVGHLLGFADPRTEFLATSITQLITGLCASDSDIEVSPTLIQCALLRQDRADLADELTPYCDQTPFAVYIQGRISLALRSYDAAALNFRKASVGMSVQDRNFDRHSSGLLDETEWNLLHQGPARFYCHVVSLFESAKAYSFVLEFASIAIQFSHSSSEAALIRSEMLSRQFNAAVATARFDIAHSSLLLMKDKAMRTSSLRKLLDKMCASGHNRELTTLPFPGLQEDIDDILAQKCKSAMDVQTGTPYHQILYSWRISHHDYRGAASVILDRIHKLKHAGEGDKFIGDDVLDTPVTKQYLLLINALSCVDTKQAWIFSEELPPPNSRETNFQGKRSVVTLGDLRKEYQEELDRIAAIQNNQFGFEAGDEVMELL</sequence>
<dbReference type="InterPro" id="IPR027417">
    <property type="entry name" value="P-loop_NTPase"/>
</dbReference>
<dbReference type="SMART" id="SM00382">
    <property type="entry name" value="AAA"/>
    <property type="match status" value="1"/>
</dbReference>
<keyword evidence="5" id="KW-0539">Nucleus</keyword>
<keyword evidence="11" id="KW-1185">Reference proteome</keyword>
<feature type="domain" description="RecA family profile 1" evidence="8">
    <location>
        <begin position="101"/>
        <end position="264"/>
    </location>
</feature>
<dbReference type="OrthoDB" id="67716at2759"/>
<feature type="region of interest" description="Disordered" evidence="7">
    <location>
        <begin position="1"/>
        <end position="26"/>
    </location>
</feature>
<proteinExistence type="inferred from homology"/>
<dbReference type="InterPro" id="IPR013632">
    <property type="entry name" value="Rad51_C"/>
</dbReference>
<dbReference type="GO" id="GO:0042802">
    <property type="term" value="F:identical protein binding"/>
    <property type="evidence" value="ECO:0007669"/>
    <property type="project" value="UniProtKB-ARBA"/>
</dbReference>
<feature type="region of interest" description="Disordered" evidence="7">
    <location>
        <begin position="343"/>
        <end position="376"/>
    </location>
</feature>
<dbReference type="GO" id="GO:0003697">
    <property type="term" value="F:single-stranded DNA binding"/>
    <property type="evidence" value="ECO:0007669"/>
    <property type="project" value="InterPro"/>
</dbReference>
<evidence type="ECO:0000313" key="10">
    <source>
        <dbReference type="EMBL" id="KAH6685258.1"/>
    </source>
</evidence>
<dbReference type="NCBIfam" id="TIGR02239">
    <property type="entry name" value="recomb_RAD51"/>
    <property type="match status" value="1"/>
</dbReference>
<dbReference type="Proteomes" id="UP000770015">
    <property type="component" value="Unassembled WGS sequence"/>
</dbReference>
<dbReference type="GO" id="GO:0042148">
    <property type="term" value="P:DNA strand invasion"/>
    <property type="evidence" value="ECO:0007669"/>
    <property type="project" value="TreeGrafter"/>
</dbReference>
<dbReference type="GO" id="GO:0000723">
    <property type="term" value="P:telomere maintenance"/>
    <property type="evidence" value="ECO:0007669"/>
    <property type="project" value="UniProtKB-ARBA"/>
</dbReference>
<feature type="compositionally biased region" description="Polar residues" evidence="7">
    <location>
        <begin position="343"/>
        <end position="366"/>
    </location>
</feature>
<feature type="compositionally biased region" description="Acidic residues" evidence="7">
    <location>
        <begin position="1"/>
        <end position="12"/>
    </location>
</feature>
<evidence type="ECO:0000256" key="2">
    <source>
        <dbReference type="ARBA" id="ARBA00007095"/>
    </source>
</evidence>
<comment type="caution">
    <text evidence="10">The sequence shown here is derived from an EMBL/GenBank/DDBJ whole genome shotgun (WGS) entry which is preliminary data.</text>
</comment>
<dbReference type="CDD" id="cd19513">
    <property type="entry name" value="Rad51"/>
    <property type="match status" value="1"/>
</dbReference>
<dbReference type="PROSITE" id="PS50163">
    <property type="entry name" value="RECA_3"/>
    <property type="match status" value="1"/>
</dbReference>
<dbReference type="GO" id="GO:0000150">
    <property type="term" value="F:DNA strand exchange activity"/>
    <property type="evidence" value="ECO:0007669"/>
    <property type="project" value="InterPro"/>
</dbReference>
<dbReference type="SUPFAM" id="SSF47794">
    <property type="entry name" value="Rad51 N-terminal domain-like"/>
    <property type="match status" value="1"/>
</dbReference>
<reference evidence="10" key="1">
    <citation type="journal article" date="2021" name="Nat. Commun.">
        <title>Genetic determinants of endophytism in the Arabidopsis root mycobiome.</title>
        <authorList>
            <person name="Mesny F."/>
            <person name="Miyauchi S."/>
            <person name="Thiergart T."/>
            <person name="Pickel B."/>
            <person name="Atanasova L."/>
            <person name="Karlsson M."/>
            <person name="Huettel B."/>
            <person name="Barry K.W."/>
            <person name="Haridas S."/>
            <person name="Chen C."/>
            <person name="Bauer D."/>
            <person name="Andreopoulos W."/>
            <person name="Pangilinan J."/>
            <person name="LaButti K."/>
            <person name="Riley R."/>
            <person name="Lipzen A."/>
            <person name="Clum A."/>
            <person name="Drula E."/>
            <person name="Henrissat B."/>
            <person name="Kohler A."/>
            <person name="Grigoriev I.V."/>
            <person name="Martin F.M."/>
            <person name="Hacquard S."/>
        </authorList>
    </citation>
    <scope>NUCLEOTIDE SEQUENCE</scope>
    <source>
        <strain evidence="10">MPI-SDFR-AT-0117</strain>
    </source>
</reference>
<evidence type="ECO:0000259" key="8">
    <source>
        <dbReference type="PROSITE" id="PS50162"/>
    </source>
</evidence>
<dbReference type="GO" id="GO:0005524">
    <property type="term" value="F:ATP binding"/>
    <property type="evidence" value="ECO:0007669"/>
    <property type="project" value="UniProtKB-KW"/>
</dbReference>
<dbReference type="InterPro" id="IPR048884">
    <property type="entry name" value="Nup120_helical"/>
</dbReference>
<dbReference type="Pfam" id="PF08423">
    <property type="entry name" value="Rad51"/>
    <property type="match status" value="1"/>
</dbReference>
<evidence type="ECO:0000256" key="1">
    <source>
        <dbReference type="ARBA" id="ARBA00004123"/>
    </source>
</evidence>
<dbReference type="GO" id="GO:0003690">
    <property type="term" value="F:double-stranded DNA binding"/>
    <property type="evidence" value="ECO:0007669"/>
    <property type="project" value="InterPro"/>
</dbReference>
<organism evidence="10 11">
    <name type="scientific">Plectosphaerella plurivora</name>
    <dbReference type="NCBI Taxonomy" id="936078"/>
    <lineage>
        <taxon>Eukaryota</taxon>
        <taxon>Fungi</taxon>
        <taxon>Dikarya</taxon>
        <taxon>Ascomycota</taxon>
        <taxon>Pezizomycotina</taxon>
        <taxon>Sordariomycetes</taxon>
        <taxon>Hypocreomycetidae</taxon>
        <taxon>Glomerellales</taxon>
        <taxon>Plectosphaerellaceae</taxon>
        <taxon>Plectosphaerella</taxon>
    </lineage>
</organism>
<dbReference type="FunFam" id="1.10.150.20:FF:000008">
    <property type="entry name" value="DNA repair protein RAD51 homolog"/>
    <property type="match status" value="1"/>
</dbReference>
<evidence type="ECO:0000313" key="11">
    <source>
        <dbReference type="Proteomes" id="UP000770015"/>
    </source>
</evidence>